<keyword evidence="1" id="KW-1133">Transmembrane helix</keyword>
<reference evidence="3 4" key="1">
    <citation type="submission" date="2024-08" db="EMBL/GenBank/DDBJ databases">
        <authorList>
            <person name="Cucini C."/>
            <person name="Frati F."/>
        </authorList>
    </citation>
    <scope>NUCLEOTIDE SEQUENCE [LARGE SCALE GENOMIC DNA]</scope>
</reference>
<feature type="transmembrane region" description="Helical" evidence="1">
    <location>
        <begin position="398"/>
        <end position="416"/>
    </location>
</feature>
<feature type="signal peptide" evidence="2">
    <location>
        <begin position="1"/>
        <end position="25"/>
    </location>
</feature>
<evidence type="ECO:0000313" key="3">
    <source>
        <dbReference type="EMBL" id="CAL8145913.1"/>
    </source>
</evidence>
<organism evidence="3 4">
    <name type="scientific">Orchesella dallaii</name>
    <dbReference type="NCBI Taxonomy" id="48710"/>
    <lineage>
        <taxon>Eukaryota</taxon>
        <taxon>Metazoa</taxon>
        <taxon>Ecdysozoa</taxon>
        <taxon>Arthropoda</taxon>
        <taxon>Hexapoda</taxon>
        <taxon>Collembola</taxon>
        <taxon>Entomobryomorpha</taxon>
        <taxon>Entomobryoidea</taxon>
        <taxon>Orchesellidae</taxon>
        <taxon>Orchesellinae</taxon>
        <taxon>Orchesella</taxon>
    </lineage>
</organism>
<evidence type="ECO:0000313" key="4">
    <source>
        <dbReference type="Proteomes" id="UP001642540"/>
    </source>
</evidence>
<keyword evidence="1" id="KW-0472">Membrane</keyword>
<gene>
    <name evidence="3" type="ORF">ODALV1_LOCUS30641</name>
</gene>
<dbReference type="Proteomes" id="UP001642540">
    <property type="component" value="Unassembled WGS sequence"/>
</dbReference>
<comment type="caution">
    <text evidence="3">The sequence shown here is derived from an EMBL/GenBank/DDBJ whole genome shotgun (WGS) entry which is preliminary data.</text>
</comment>
<keyword evidence="4" id="KW-1185">Reference proteome</keyword>
<accession>A0ABP1S836</accession>
<feature type="transmembrane region" description="Helical" evidence="1">
    <location>
        <begin position="370"/>
        <end position="391"/>
    </location>
</feature>
<proteinExistence type="predicted"/>
<dbReference type="EMBL" id="CAXLJM020000164">
    <property type="protein sequence ID" value="CAL8145913.1"/>
    <property type="molecule type" value="Genomic_DNA"/>
</dbReference>
<keyword evidence="1" id="KW-0812">Transmembrane</keyword>
<evidence type="ECO:0000256" key="1">
    <source>
        <dbReference type="SAM" id="Phobius"/>
    </source>
</evidence>
<protein>
    <submittedName>
        <fullName evidence="3">Uncharacterized protein</fullName>
    </submittedName>
</protein>
<name>A0ABP1S836_9HEXA</name>
<feature type="chain" id="PRO_5046028061" evidence="2">
    <location>
        <begin position="26"/>
        <end position="624"/>
    </location>
</feature>
<keyword evidence="2" id="KW-0732">Signal</keyword>
<sequence length="624" mass="71417">MTVCHHLLLFLEFFILVLYITTTHSQESIPSLTLPHTDWLSGFDDCYNALVLYKNIQLTPQSSLLSPPLSLFQFPAPIPNFNVVHFQRWTYCQSISIVFDLANGTNETIIDELDHVFGEITTSFQSLNPLRRSKNSIAKVRFKTLPHFLFFIVSNRSSSKESIDYSVWSSITKHQFLQIPFKIVYDIGHSRHGITFKNEIAEAVFMCKFCDYDSYIENTVIEVYPFTEFSLGLTQVSPSRLDFEEAYNNATGDGKHVIHYLSPYFQFQIDENLTRLNQIRNAKSASQICSIHAQLDEIILSILLENVDKVDGLRTDGKKFGYPWISVIEDVPPNVNFVPVETVSYNFVTCDGIGLANSLSFSALLHPFQWNVWLILVANIGITYGALFLTFKLTGKRTHLGIIVLHVIASLLSTTVETGKKNRLMMVKAVWLVSSLVLNPAYRGDNFAEIVTPIKFTKTWTNFLQLNDGNFTLFTPSNRVGMERTYFSSFGYAFLKWIRFQLGERKYEQFTKNEEKFHYEVLNSLPPLTKLFQKIKVFHLKNSSGVGNVIGNCNKTVFVDHEVTIKENLENYRRKNPNLPMPVYSGDDAIFKNMRSWYFTKSGGNYLHTKMLHLIGSGMYGLTG</sequence>
<evidence type="ECO:0000256" key="2">
    <source>
        <dbReference type="SAM" id="SignalP"/>
    </source>
</evidence>